<name>A0A8S3CDF7_9BILA</name>
<sequence>MFNIDNIIQCTSSISSSSSHTSSPVTSYRPHLTSESPTLSEHHASSFPSPLYHPLLTPQQQQH</sequence>
<protein>
    <submittedName>
        <fullName evidence="2">Uncharacterized protein</fullName>
    </submittedName>
</protein>
<evidence type="ECO:0000256" key="1">
    <source>
        <dbReference type="SAM" id="MobiDB-lite"/>
    </source>
</evidence>
<reference evidence="2" key="1">
    <citation type="submission" date="2021-02" db="EMBL/GenBank/DDBJ databases">
        <authorList>
            <person name="Nowell W R."/>
        </authorList>
    </citation>
    <scope>NUCLEOTIDE SEQUENCE</scope>
</reference>
<feature type="region of interest" description="Disordered" evidence="1">
    <location>
        <begin position="12"/>
        <end position="63"/>
    </location>
</feature>
<gene>
    <name evidence="2" type="ORF">SMN809_LOCUS51609</name>
</gene>
<accession>A0A8S3CDF7</accession>
<comment type="caution">
    <text evidence="2">The sequence shown here is derived from an EMBL/GenBank/DDBJ whole genome shotgun (WGS) entry which is preliminary data.</text>
</comment>
<proteinExistence type="predicted"/>
<evidence type="ECO:0000313" key="3">
    <source>
        <dbReference type="Proteomes" id="UP000676336"/>
    </source>
</evidence>
<feature type="compositionally biased region" description="Low complexity" evidence="1">
    <location>
        <begin position="12"/>
        <end position="27"/>
    </location>
</feature>
<organism evidence="2 3">
    <name type="scientific">Rotaria magnacalcarata</name>
    <dbReference type="NCBI Taxonomy" id="392030"/>
    <lineage>
        <taxon>Eukaryota</taxon>
        <taxon>Metazoa</taxon>
        <taxon>Spiralia</taxon>
        <taxon>Gnathifera</taxon>
        <taxon>Rotifera</taxon>
        <taxon>Eurotatoria</taxon>
        <taxon>Bdelloidea</taxon>
        <taxon>Philodinida</taxon>
        <taxon>Philodinidae</taxon>
        <taxon>Rotaria</taxon>
    </lineage>
</organism>
<dbReference type="EMBL" id="CAJOBI010173373">
    <property type="protein sequence ID" value="CAF4897999.1"/>
    <property type="molecule type" value="Genomic_DNA"/>
</dbReference>
<evidence type="ECO:0000313" key="2">
    <source>
        <dbReference type="EMBL" id="CAF4897999.1"/>
    </source>
</evidence>
<dbReference type="AlphaFoldDB" id="A0A8S3CDF7"/>
<dbReference type="Proteomes" id="UP000676336">
    <property type="component" value="Unassembled WGS sequence"/>
</dbReference>
<feature type="non-terminal residue" evidence="2">
    <location>
        <position position="63"/>
    </location>
</feature>